<dbReference type="PANTHER" id="PTHR32114:SF2">
    <property type="entry name" value="ABC TRANSPORTER ABCH.3"/>
    <property type="match status" value="1"/>
</dbReference>
<dbReference type="PANTHER" id="PTHR32114">
    <property type="entry name" value="ABC TRANSPORTER ABCH.3"/>
    <property type="match status" value="1"/>
</dbReference>
<feature type="coiled-coil region" evidence="4">
    <location>
        <begin position="419"/>
        <end position="470"/>
    </location>
</feature>
<dbReference type="AlphaFoldDB" id="A0A0D7X962"/>
<feature type="coiled-coil region" evidence="4">
    <location>
        <begin position="919"/>
        <end position="953"/>
    </location>
</feature>
<dbReference type="GO" id="GO:0006302">
    <property type="term" value="P:double-strand break repair"/>
    <property type="evidence" value="ECO:0007669"/>
    <property type="project" value="InterPro"/>
</dbReference>
<dbReference type="EMBL" id="JTHP01000006">
    <property type="protein sequence ID" value="KJD46632.1"/>
    <property type="molecule type" value="Genomic_DNA"/>
</dbReference>
<dbReference type="GO" id="GO:0016887">
    <property type="term" value="F:ATP hydrolysis activity"/>
    <property type="evidence" value="ECO:0007669"/>
    <property type="project" value="InterPro"/>
</dbReference>
<evidence type="ECO:0000313" key="8">
    <source>
        <dbReference type="Proteomes" id="UP000032534"/>
    </source>
</evidence>
<evidence type="ECO:0000259" key="6">
    <source>
        <dbReference type="Pfam" id="PF13476"/>
    </source>
</evidence>
<comment type="caution">
    <text evidence="7">The sequence shown here is derived from an EMBL/GenBank/DDBJ whole genome shotgun (WGS) entry which is preliminary data.</text>
</comment>
<dbReference type="InterPro" id="IPR027417">
    <property type="entry name" value="P-loop_NTPase"/>
</dbReference>
<name>A0A0D7X962_9BACL</name>
<evidence type="ECO:0000256" key="2">
    <source>
        <dbReference type="ARBA" id="ARBA00011322"/>
    </source>
</evidence>
<evidence type="ECO:0000313" key="7">
    <source>
        <dbReference type="EMBL" id="KJD46632.1"/>
    </source>
</evidence>
<organism evidence="7 8">
    <name type="scientific">Paenibacillus terrae</name>
    <dbReference type="NCBI Taxonomy" id="159743"/>
    <lineage>
        <taxon>Bacteria</taxon>
        <taxon>Bacillati</taxon>
        <taxon>Bacillota</taxon>
        <taxon>Bacilli</taxon>
        <taxon>Bacillales</taxon>
        <taxon>Paenibacillaceae</taxon>
        <taxon>Paenibacillus</taxon>
    </lineage>
</organism>
<dbReference type="OrthoDB" id="9795626at2"/>
<dbReference type="SUPFAM" id="SSF52540">
    <property type="entry name" value="P-loop containing nucleoside triphosphate hydrolases"/>
    <property type="match status" value="1"/>
</dbReference>
<feature type="coiled-coil region" evidence="4">
    <location>
        <begin position="357"/>
        <end position="384"/>
    </location>
</feature>
<dbReference type="InterPro" id="IPR038729">
    <property type="entry name" value="Rad50/SbcC_AAA"/>
</dbReference>
<evidence type="ECO:0000256" key="4">
    <source>
        <dbReference type="SAM" id="Coils"/>
    </source>
</evidence>
<feature type="domain" description="Rad50/SbcC-type AAA" evidence="6">
    <location>
        <begin position="6"/>
        <end position="208"/>
    </location>
</feature>
<dbReference type="Gene3D" id="3.40.50.300">
    <property type="entry name" value="P-loop containing nucleotide triphosphate hydrolases"/>
    <property type="match status" value="2"/>
</dbReference>
<evidence type="ECO:0000256" key="3">
    <source>
        <dbReference type="ARBA" id="ARBA00013368"/>
    </source>
</evidence>
<feature type="compositionally biased region" description="Low complexity" evidence="5">
    <location>
        <begin position="592"/>
        <end position="618"/>
    </location>
</feature>
<gene>
    <name evidence="7" type="ORF">QD47_05070</name>
</gene>
<evidence type="ECO:0000256" key="5">
    <source>
        <dbReference type="SAM" id="MobiDB-lite"/>
    </source>
</evidence>
<comment type="subunit">
    <text evidence="2">Heterodimer of SbcC and SbcD.</text>
</comment>
<feature type="coiled-coil region" evidence="4">
    <location>
        <begin position="793"/>
        <end position="827"/>
    </location>
</feature>
<dbReference type="RefSeq" id="WP_044645092.1">
    <property type="nucleotide sequence ID" value="NZ_JTHP01000006.1"/>
</dbReference>
<feature type="region of interest" description="Disordered" evidence="5">
    <location>
        <begin position="591"/>
        <end position="618"/>
    </location>
</feature>
<protein>
    <recommendedName>
        <fullName evidence="3">Nuclease SbcCD subunit C</fullName>
    </recommendedName>
</protein>
<keyword evidence="8" id="KW-1185">Reference proteome</keyword>
<proteinExistence type="inferred from homology"/>
<feature type="coiled-coil region" evidence="4">
    <location>
        <begin position="185"/>
        <end position="237"/>
    </location>
</feature>
<accession>A0A0D7X962</accession>
<reference evidence="7 8" key="1">
    <citation type="submission" date="2014-11" db="EMBL/GenBank/DDBJ databases">
        <title>Draft Genome Sequences of Paenibacillus polymyxa NRRL B-30509 and Paenibacillus terrae NRRL B-30644, Strains from a Poultry Environment that Produce Tridecaptin A and Paenicidins.</title>
        <authorList>
            <person name="van Belkum M.J."/>
            <person name="Lohans C.T."/>
            <person name="Vederas J.C."/>
        </authorList>
    </citation>
    <scope>NUCLEOTIDE SEQUENCE [LARGE SCALE GENOMIC DNA]</scope>
    <source>
        <strain evidence="7 8">NRRL B-30644</strain>
    </source>
</reference>
<sequence>MKPILLKLAGLQSYRESQEIHFDELTETGLFGIFGPTGSGKSTLLDAITLAMYGKVERAVNGTQGIMNHAEDTLSVAFTFELMSAQGPRRYRVERRFKRAGGVSVNNTLSRFIAFTEDGEEVLADKVQDVTRCVEEYIGLKMDDFTRAVVLPQGKFAEFLSLKGSERRQMLQRLFHLEKYGDQLAQKLSRRVKDNDAALKALEAEQQGLGDAGAEALEQAEQRLKEAFAHAEASRHELERVSRETEALNKIRELVMERSLRANELEQLAAWEPNIASLERKLRQASAAEALLPALTDWKEAAAEADKRRKAAEAAAVQATSAQEAAVVSVQADEQARQALGAEEPKLLLRIDQLEQALQLERDTEALRTERDRLAVELAQSEQTLATYAEGLAKEQELQARGSKRQQELQQELKQNEVRADERRMLQEAVQRLQQLETADEQLREAEQDCVTQEKRLAQADERLKLTEQETLETEGRRSALAAQAAEGIETLLTLEAEVTADVSALAAEEERLRHKLRAEELGRLAQHLATELREGEPCAVCGSLHHPAPAATAARGADAAAPDELHRLRLGLQELRLTLRQQLHEQRSLLAQPAAADASGAAATDEPTAPTAAPAAPRGVAAWAERCAALEQAAAELAARARALPAEAHALREADAAGQQRRIRAAAEQEAAVAALTQARSKREACTTRSGALRAEWAAQLPDVAPGEAAERYRAMQERDTRAEELRSRLETSVTFLEEKAVRVQQIQQSIIEEDKIIIARRTGLQNKDDSLREKMVQLRKWVGEDPAASLLEEANSRLQGLRNGAEAAARRRAEAEERKQQAVHASLIARQASDSAEERRQVSESRWSNRLEASPFATEAEVVECCLGPEEAARYEREVSLHREREKELSSRLKHVEEQLDGATVTEEQWATAATQLRDCRARDEEALQNRAKAERDLEDLQHRHVRWMELESNRAHLRSEAEKMSKLQSVFRGNAFVEYIAEEQLMQVSQSASRRLRFLTKQRYALEVDSSGGFVISDDANGGVKRPVSTLSGGETFLTSLSLALALSAQIQLRGQYPLQFFFLDEGFGTLDPELLDTVITSLEKLHHDQLSVGVISHVPELRARLPRKLVVLPAEQAGGGSRVVMETF</sequence>
<dbReference type="Pfam" id="PF13558">
    <property type="entry name" value="SbcC_Walker_B"/>
    <property type="match status" value="1"/>
</dbReference>
<dbReference type="Proteomes" id="UP000032534">
    <property type="component" value="Unassembled WGS sequence"/>
</dbReference>
<evidence type="ECO:0000256" key="1">
    <source>
        <dbReference type="ARBA" id="ARBA00006930"/>
    </source>
</evidence>
<dbReference type="Pfam" id="PF13476">
    <property type="entry name" value="AAA_23"/>
    <property type="match status" value="1"/>
</dbReference>
<keyword evidence="4" id="KW-0175">Coiled coil</keyword>
<dbReference type="PATRIC" id="fig|159743.3.peg.1088"/>
<comment type="similarity">
    <text evidence="1">Belongs to the SMC family. SbcC subfamily.</text>
</comment>